<dbReference type="SUPFAM" id="SSF53218">
    <property type="entry name" value="Molybdenum cofactor biosynthesis proteins"/>
    <property type="match status" value="1"/>
</dbReference>
<dbReference type="EMBL" id="CP012402">
    <property type="protein sequence ID" value="ALG72736.1"/>
    <property type="molecule type" value="Genomic_DNA"/>
</dbReference>
<dbReference type="PIRSF" id="PIRSF036626">
    <property type="entry name" value="MPTBd_MobAlike"/>
    <property type="match status" value="1"/>
</dbReference>
<name>A0AAC8W0I7_9PROT</name>
<dbReference type="AlphaFoldDB" id="A0AAC8W0I7"/>
<dbReference type="InterPro" id="IPR001453">
    <property type="entry name" value="MoaB/Mog_dom"/>
</dbReference>
<proteinExistence type="predicted"/>
<sequence>MFFGPLSLPDAEGAILAHSLRLGSVSFKKGRRLSASDVAALREAGLAEVIAAKLNAADIGEDTAASRIATAVAGEAVQVAAAFTGRVNLFAGARGLLRLDPARIDAINAIDESVTIATLPDFAPVEPGQMLATVKIIPFAAPAAAVEQAESLAADGGQPLAVLPYRPLSVALIQTRLPGVKDSVLDKTIVVTRERVEAFGGTLVHEARCDHDEGALTDRIAAMPPADLLLIAGASAITDRRDVLPAAIERAGGTVEHFGMPVDPGNLLLLGQLGGKPVLGLPGCARSPKLNGFDWVLQRIAAGKPPGRAEVMRMGVGGLLAEIPTRPSPRAGGEAEPQLRAPRVTALVLAAGRSSRMGSTNKLLAEVNGAPLVARAVDAALASQAATVIVVTGHQGESVARVLADRPVTFVHNPAFGDGLSSSLRAGLAAVPSASDAVVVCLGDMPRVASAVIDRLIAAYAPLEGRAICVPTTHGKQGNPVLWDRAYFAEMAAITGDTGAKRLIGQHADRLCEVPVDDAGILYDVDTPDLLARFTATVSEPDPASAGSWPG</sequence>
<dbReference type="KEGG" id="ati:AL072_17175"/>
<dbReference type="CDD" id="cd03522">
    <property type="entry name" value="MoeA_like"/>
    <property type="match status" value="1"/>
</dbReference>
<evidence type="ECO:0000256" key="1">
    <source>
        <dbReference type="ARBA" id="ARBA00022842"/>
    </source>
</evidence>
<dbReference type="Pfam" id="PF12804">
    <property type="entry name" value="NTP_transf_3"/>
    <property type="match status" value="1"/>
</dbReference>
<dbReference type="InterPro" id="IPR025877">
    <property type="entry name" value="MobA-like_NTP_Trfase"/>
</dbReference>
<organism evidence="3 4">
    <name type="scientific">Azospirillum thiophilum</name>
    <dbReference type="NCBI Taxonomy" id="528244"/>
    <lineage>
        <taxon>Bacteria</taxon>
        <taxon>Pseudomonadati</taxon>
        <taxon>Pseudomonadota</taxon>
        <taxon>Alphaproteobacteria</taxon>
        <taxon>Rhodospirillales</taxon>
        <taxon>Azospirillaceae</taxon>
        <taxon>Azospirillum</taxon>
    </lineage>
</organism>
<reference evidence="3 4" key="2">
    <citation type="journal article" date="2016" name="Genome Announc.">
        <title>Complete Genome Sequence of a Strain of Azospirillum thiophilum Isolated from a Sulfide Spring.</title>
        <authorList>
            <person name="Fomenkov A."/>
            <person name="Vincze T."/>
            <person name="Grabovich M."/>
            <person name="Anton B.P."/>
            <person name="Dubinina G."/>
            <person name="Orlova M."/>
            <person name="Belousova E."/>
            <person name="Roberts R.J."/>
        </authorList>
    </citation>
    <scope>NUCLEOTIDE SEQUENCE [LARGE SCALE GENOMIC DNA]</scope>
    <source>
        <strain evidence="3 4">BV-S</strain>
    </source>
</reference>
<dbReference type="InterPro" id="IPR029044">
    <property type="entry name" value="Nucleotide-diphossugar_trans"/>
</dbReference>
<keyword evidence="3" id="KW-0418">Kinase</keyword>
<protein>
    <submittedName>
        <fullName evidence="3">4-diphosphocytidyl-2C-methyl-D-erythritol kinase</fullName>
    </submittedName>
</protein>
<gene>
    <name evidence="3" type="ORF">AL072_17175</name>
</gene>
<dbReference type="GO" id="GO:0016301">
    <property type="term" value="F:kinase activity"/>
    <property type="evidence" value="ECO:0007669"/>
    <property type="project" value="UniProtKB-KW"/>
</dbReference>
<dbReference type="InterPro" id="IPR036425">
    <property type="entry name" value="MoaB/Mog-like_dom_sf"/>
</dbReference>
<dbReference type="PANTHER" id="PTHR43777:SF1">
    <property type="entry name" value="MOLYBDENUM COFACTOR CYTIDYLYLTRANSFERASE"/>
    <property type="match status" value="1"/>
</dbReference>
<dbReference type="SMART" id="SM00852">
    <property type="entry name" value="MoCF_biosynth"/>
    <property type="match status" value="1"/>
</dbReference>
<evidence type="ECO:0000259" key="2">
    <source>
        <dbReference type="SMART" id="SM00852"/>
    </source>
</evidence>
<dbReference type="Proteomes" id="UP000069935">
    <property type="component" value="Chromosome 2"/>
</dbReference>
<keyword evidence="4" id="KW-1185">Reference proteome</keyword>
<dbReference type="SUPFAM" id="SSF53448">
    <property type="entry name" value="Nucleotide-diphospho-sugar transferases"/>
    <property type="match status" value="1"/>
</dbReference>
<evidence type="ECO:0000313" key="4">
    <source>
        <dbReference type="Proteomes" id="UP000069935"/>
    </source>
</evidence>
<evidence type="ECO:0000313" key="3">
    <source>
        <dbReference type="EMBL" id="ALG72736.1"/>
    </source>
</evidence>
<dbReference type="GO" id="GO:0016779">
    <property type="term" value="F:nucleotidyltransferase activity"/>
    <property type="evidence" value="ECO:0007669"/>
    <property type="project" value="UniProtKB-ARBA"/>
</dbReference>
<reference evidence="4" key="1">
    <citation type="submission" date="2015-08" db="EMBL/GenBank/DDBJ databases">
        <title>Complete Genome Sequence of Azospirillum thiophilum BV-S.</title>
        <authorList>
            <person name="Fomenkov A."/>
            <person name="Vincze T."/>
            <person name="Grabovich M."/>
            <person name="Dubinina G."/>
            <person name="Orlova M."/>
            <person name="Belousova E."/>
            <person name="Roberts R.J."/>
        </authorList>
    </citation>
    <scope>NUCLEOTIDE SEQUENCE [LARGE SCALE GENOMIC DNA]</scope>
    <source>
        <strain evidence="4">BV-S</strain>
    </source>
</reference>
<accession>A0AAC8W0I7</accession>
<keyword evidence="1" id="KW-0460">Magnesium</keyword>
<dbReference type="Gene3D" id="3.90.550.10">
    <property type="entry name" value="Spore Coat Polysaccharide Biosynthesis Protein SpsA, Chain A"/>
    <property type="match status" value="1"/>
</dbReference>
<keyword evidence="3" id="KW-0808">Transferase</keyword>
<feature type="domain" description="MoaB/Mog" evidence="2">
    <location>
        <begin position="171"/>
        <end position="302"/>
    </location>
</feature>
<dbReference type="PANTHER" id="PTHR43777">
    <property type="entry name" value="MOLYBDENUM COFACTOR CYTIDYLYLTRANSFERASE"/>
    <property type="match status" value="1"/>
</dbReference>
<dbReference type="CDD" id="cd04182">
    <property type="entry name" value="GT_2_like_f"/>
    <property type="match status" value="1"/>
</dbReference>
<dbReference type="Gene3D" id="3.40.980.10">
    <property type="entry name" value="MoaB/Mog-like domain"/>
    <property type="match status" value="1"/>
</dbReference>
<dbReference type="InterPro" id="IPR012184">
    <property type="entry name" value="Bifunc_Mopterin-bd"/>
</dbReference>